<evidence type="ECO:0000313" key="3">
    <source>
        <dbReference type="Proteomes" id="UP000745859"/>
    </source>
</evidence>
<gene>
    <name evidence="2" type="ORF">FHR24_000638</name>
</gene>
<proteinExistence type="predicted"/>
<protein>
    <recommendedName>
        <fullName evidence="4">DUF4350 domain-containing protein</fullName>
    </recommendedName>
</protein>
<evidence type="ECO:0000313" key="2">
    <source>
        <dbReference type="EMBL" id="NIJ44199.1"/>
    </source>
</evidence>
<sequence length="413" mass="47887">MKKKGFIILGIVLVVLVIILDSITPKKIIWEKTYNESNSNPFDLEVFYKQLPAVFKNHKIVTIKKTFYEYTEQNPLTKKKQNNIYINIDEGFFPDKISTKKLLKFIGNGNIAFVSANEFSKTLLDSLGILKSKKSKNSINTPYLKLYLNNTTDTLKIATKLKYSQTYFKDSIPVKSLGKVSYTTKDSVVNTFSNFIEIPYKKGFFYLYTQPDVFTNYHLLAIPNTDYINQVLSYLPKKVTTANTNTQTIYFESNFKGDPDLANSPLRFIKKQKELYFAWILILVAIALFLLINAKRKQKIIPIIPKVRNTSLDFVETIATLYEEADNFQPMIVQKINIFYKNIRQKHNIITDNTNEKLAKQLSLKSGYDAQKTKELIRFINVLKQRNSSSITLLKKLNKEIEDFNKKTNAWKN</sequence>
<reference evidence="2 3" key="1">
    <citation type="submission" date="2020-03" db="EMBL/GenBank/DDBJ databases">
        <title>Genomic Encyclopedia of Type Strains, Phase IV (KMG-IV): sequencing the most valuable type-strain genomes for metagenomic binning, comparative biology and taxonomic classification.</title>
        <authorList>
            <person name="Goeker M."/>
        </authorList>
    </citation>
    <scope>NUCLEOTIDE SEQUENCE [LARGE SCALE GENOMIC DNA]</scope>
    <source>
        <strain evidence="2 3">DSM 101599</strain>
    </source>
</reference>
<dbReference type="RefSeq" id="WP_167183772.1">
    <property type="nucleotide sequence ID" value="NZ_JAASQL010000001.1"/>
</dbReference>
<keyword evidence="3" id="KW-1185">Reference proteome</keyword>
<feature type="transmembrane region" description="Helical" evidence="1">
    <location>
        <begin position="275"/>
        <end position="292"/>
    </location>
</feature>
<evidence type="ECO:0000256" key="1">
    <source>
        <dbReference type="SAM" id="Phobius"/>
    </source>
</evidence>
<keyword evidence="1" id="KW-1133">Transmembrane helix</keyword>
<name>A0ABX0U787_9FLAO</name>
<evidence type="ECO:0008006" key="4">
    <source>
        <dbReference type="Google" id="ProtNLM"/>
    </source>
</evidence>
<organism evidence="2 3">
    <name type="scientific">Wenyingzhuangia heitensis</name>
    <dbReference type="NCBI Taxonomy" id="1487859"/>
    <lineage>
        <taxon>Bacteria</taxon>
        <taxon>Pseudomonadati</taxon>
        <taxon>Bacteroidota</taxon>
        <taxon>Flavobacteriia</taxon>
        <taxon>Flavobacteriales</taxon>
        <taxon>Flavobacteriaceae</taxon>
        <taxon>Wenyingzhuangia</taxon>
    </lineage>
</organism>
<keyword evidence="1" id="KW-0812">Transmembrane</keyword>
<comment type="caution">
    <text evidence="2">The sequence shown here is derived from an EMBL/GenBank/DDBJ whole genome shotgun (WGS) entry which is preliminary data.</text>
</comment>
<dbReference type="Proteomes" id="UP000745859">
    <property type="component" value="Unassembled WGS sequence"/>
</dbReference>
<feature type="transmembrane region" description="Helical" evidence="1">
    <location>
        <begin position="6"/>
        <end position="23"/>
    </location>
</feature>
<dbReference type="EMBL" id="JAASQL010000001">
    <property type="protein sequence ID" value="NIJ44199.1"/>
    <property type="molecule type" value="Genomic_DNA"/>
</dbReference>
<accession>A0ABX0U787</accession>
<keyword evidence="1" id="KW-0472">Membrane</keyword>